<reference evidence="1" key="1">
    <citation type="submission" date="2025-08" db="UniProtKB">
        <authorList>
            <consortium name="Ensembl"/>
        </authorList>
    </citation>
    <scope>IDENTIFICATION</scope>
</reference>
<accession>A0A3Q3WQ38</accession>
<dbReference type="InterPro" id="IPR036691">
    <property type="entry name" value="Endo/exonu/phosph_ase_sf"/>
</dbReference>
<dbReference type="Gene3D" id="3.60.10.10">
    <property type="entry name" value="Endonuclease/exonuclease/phosphatase"/>
    <property type="match status" value="1"/>
</dbReference>
<protein>
    <recommendedName>
        <fullName evidence="3">Endonuclease/exonuclease/phosphatase domain-containing protein</fullName>
    </recommendedName>
</protein>
<organism evidence="1 2">
    <name type="scientific">Mola mola</name>
    <name type="common">Ocean sunfish</name>
    <name type="synonym">Tetraodon mola</name>
    <dbReference type="NCBI Taxonomy" id="94237"/>
    <lineage>
        <taxon>Eukaryota</taxon>
        <taxon>Metazoa</taxon>
        <taxon>Chordata</taxon>
        <taxon>Craniata</taxon>
        <taxon>Vertebrata</taxon>
        <taxon>Euteleostomi</taxon>
        <taxon>Actinopterygii</taxon>
        <taxon>Neopterygii</taxon>
        <taxon>Teleostei</taxon>
        <taxon>Neoteleostei</taxon>
        <taxon>Acanthomorphata</taxon>
        <taxon>Eupercaria</taxon>
        <taxon>Tetraodontiformes</taxon>
        <taxon>Molidae</taxon>
        <taxon>Mola</taxon>
    </lineage>
</organism>
<evidence type="ECO:0008006" key="3">
    <source>
        <dbReference type="Google" id="ProtNLM"/>
    </source>
</evidence>
<sequence length="122" mass="14712">RWKEYFEDADRVGIFFENHDVTIAKRRDIIPGRLLLIDYLYLGHKFRFINVYTAPERTKKMQLFKKLREIVNVAFNLILWGDFNTVTEDQDRIAVTPFQIALKLLLFHSTEIFSKRRKIYTI</sequence>
<proteinExistence type="predicted"/>
<reference evidence="1" key="2">
    <citation type="submission" date="2025-09" db="UniProtKB">
        <authorList>
            <consortium name="Ensembl"/>
        </authorList>
    </citation>
    <scope>IDENTIFICATION</scope>
</reference>
<dbReference type="OMA" id="INVCTAP"/>
<name>A0A3Q3WQ38_MOLML</name>
<keyword evidence="2" id="KW-1185">Reference proteome</keyword>
<evidence type="ECO:0000313" key="2">
    <source>
        <dbReference type="Proteomes" id="UP000261620"/>
    </source>
</evidence>
<dbReference type="Proteomes" id="UP000261620">
    <property type="component" value="Unplaced"/>
</dbReference>
<evidence type="ECO:0000313" key="1">
    <source>
        <dbReference type="Ensembl" id="ENSMMOP00000017238.1"/>
    </source>
</evidence>
<dbReference type="Ensembl" id="ENSMMOT00000017524.1">
    <property type="protein sequence ID" value="ENSMMOP00000017238.1"/>
    <property type="gene ID" value="ENSMMOG00000013125.1"/>
</dbReference>
<dbReference type="SUPFAM" id="SSF56219">
    <property type="entry name" value="DNase I-like"/>
    <property type="match status" value="1"/>
</dbReference>
<dbReference type="AlphaFoldDB" id="A0A3Q3WQ38"/>